<evidence type="ECO:0000313" key="1">
    <source>
        <dbReference type="EMBL" id="ETO17161.1"/>
    </source>
</evidence>
<dbReference type="Proteomes" id="UP000023152">
    <property type="component" value="Unassembled WGS sequence"/>
</dbReference>
<dbReference type="AlphaFoldDB" id="X6MU05"/>
<dbReference type="EMBL" id="ASPP01017170">
    <property type="protein sequence ID" value="ETO17161.1"/>
    <property type="molecule type" value="Genomic_DNA"/>
</dbReference>
<reference evidence="1 2" key="1">
    <citation type="journal article" date="2013" name="Curr. Biol.">
        <title>The Genome of the Foraminiferan Reticulomyxa filosa.</title>
        <authorList>
            <person name="Glockner G."/>
            <person name="Hulsmann N."/>
            <person name="Schleicher M."/>
            <person name="Noegel A.A."/>
            <person name="Eichinger L."/>
            <person name="Gallinger C."/>
            <person name="Pawlowski J."/>
            <person name="Sierra R."/>
            <person name="Euteneuer U."/>
            <person name="Pillet L."/>
            <person name="Moustafa A."/>
            <person name="Platzer M."/>
            <person name="Groth M."/>
            <person name="Szafranski K."/>
            <person name="Schliwa M."/>
        </authorList>
    </citation>
    <scope>NUCLEOTIDE SEQUENCE [LARGE SCALE GENOMIC DNA]</scope>
</reference>
<proteinExistence type="predicted"/>
<name>X6MU05_RETFI</name>
<comment type="caution">
    <text evidence="1">The sequence shown here is derived from an EMBL/GenBank/DDBJ whole genome shotgun (WGS) entry which is preliminary data.</text>
</comment>
<protein>
    <submittedName>
        <fullName evidence="1">Uncharacterized protein</fullName>
    </submittedName>
</protein>
<sequence>MHKPDQMVRSNVCTVICFLANCGNIKEIQQRMDGQSIDSKFDSHYVRVNSIGEVSGDLMYDEYCIREGRPLLPIFAITFKKIVANQVTEIKGIITFCCIRRLLYHLQKKKKKKKINYTFFFAEDEPYSEKTFTKLVASSIENSQKFIHKSLDLDNQIKVKEAIEFVTKQAFQMETCSVQKIEKGTIYGRLEQLLPNGDVSMCHFEGQTAFKSKTLFNNTVTEDIFYNGTNFLPMKATTNAECTFVVHDNANQKEVVTPKKELSEMFCDSSKKLSAKYFESIKQNEAMKELASFSRKDWSTIPANVNFTTKKPIASNCGAHFTGAIFASRFKASNHSQPYTIDDYSEYVGQGEYPRNSEAFPKAVLHTFDAVAIDPNTRVIIYELPNFEGQILLDAKGPKIIQNCLWKDYPEYNFTMTEIWSDELQKNISI</sequence>
<evidence type="ECO:0000313" key="2">
    <source>
        <dbReference type="Proteomes" id="UP000023152"/>
    </source>
</evidence>
<keyword evidence="2" id="KW-1185">Reference proteome</keyword>
<gene>
    <name evidence="1" type="ORF">RFI_20169</name>
</gene>
<organism evidence="1 2">
    <name type="scientific">Reticulomyxa filosa</name>
    <dbReference type="NCBI Taxonomy" id="46433"/>
    <lineage>
        <taxon>Eukaryota</taxon>
        <taxon>Sar</taxon>
        <taxon>Rhizaria</taxon>
        <taxon>Retaria</taxon>
        <taxon>Foraminifera</taxon>
        <taxon>Monothalamids</taxon>
        <taxon>Reticulomyxidae</taxon>
        <taxon>Reticulomyxa</taxon>
    </lineage>
</organism>
<dbReference type="OrthoDB" id="8062037at2759"/>
<accession>X6MU05</accession>